<name>A0ABP9KF33_9NOCA</name>
<comment type="caution">
    <text evidence="1">The sequence shown here is derived from an EMBL/GenBank/DDBJ whole genome shotgun (WGS) entry which is preliminary data.</text>
</comment>
<evidence type="ECO:0000313" key="2">
    <source>
        <dbReference type="Proteomes" id="UP001500603"/>
    </source>
</evidence>
<dbReference type="Proteomes" id="UP001500603">
    <property type="component" value="Unassembled WGS sequence"/>
</dbReference>
<dbReference type="RefSeq" id="WP_345496165.1">
    <property type="nucleotide sequence ID" value="NZ_BAABJM010000002.1"/>
</dbReference>
<protein>
    <submittedName>
        <fullName evidence="1">Uncharacterized protein</fullName>
    </submittedName>
</protein>
<accession>A0ABP9KF33</accession>
<evidence type="ECO:0000313" key="1">
    <source>
        <dbReference type="EMBL" id="GAA5055699.1"/>
    </source>
</evidence>
<proteinExistence type="predicted"/>
<keyword evidence="2" id="KW-1185">Reference proteome</keyword>
<gene>
    <name evidence="1" type="ORF">GCM10023318_32160</name>
</gene>
<sequence length="107" mass="11277">MRGATVGTIEDAVTLAGPAARMRGACTDCPRAGRYRVPPDGWTGQSDEWIAADQYILGADDVFAVVDALNEVLHGPRAIEDAQFPLRIGVSRAAAARTLRHISGSAS</sequence>
<organism evidence="1 2">
    <name type="scientific">Nocardia callitridis</name>
    <dbReference type="NCBI Taxonomy" id="648753"/>
    <lineage>
        <taxon>Bacteria</taxon>
        <taxon>Bacillati</taxon>
        <taxon>Actinomycetota</taxon>
        <taxon>Actinomycetes</taxon>
        <taxon>Mycobacteriales</taxon>
        <taxon>Nocardiaceae</taxon>
        <taxon>Nocardia</taxon>
    </lineage>
</organism>
<dbReference type="EMBL" id="BAABJM010000002">
    <property type="protein sequence ID" value="GAA5055699.1"/>
    <property type="molecule type" value="Genomic_DNA"/>
</dbReference>
<reference evidence="2" key="1">
    <citation type="journal article" date="2019" name="Int. J. Syst. Evol. Microbiol.">
        <title>The Global Catalogue of Microorganisms (GCM) 10K type strain sequencing project: providing services to taxonomists for standard genome sequencing and annotation.</title>
        <authorList>
            <consortium name="The Broad Institute Genomics Platform"/>
            <consortium name="The Broad Institute Genome Sequencing Center for Infectious Disease"/>
            <person name="Wu L."/>
            <person name="Ma J."/>
        </authorList>
    </citation>
    <scope>NUCLEOTIDE SEQUENCE [LARGE SCALE GENOMIC DNA]</scope>
    <source>
        <strain evidence="2">JCM 18298</strain>
    </source>
</reference>